<dbReference type="EMBL" id="JBFDAA010000004">
    <property type="protein sequence ID" value="KAL1138061.1"/>
    <property type="molecule type" value="Genomic_DNA"/>
</dbReference>
<dbReference type="Pfam" id="PF00704">
    <property type="entry name" value="Glyco_hydro_18"/>
    <property type="match status" value="1"/>
</dbReference>
<dbReference type="InterPro" id="IPR029070">
    <property type="entry name" value="Chitinase_insertion_sf"/>
</dbReference>
<sequence length="156" mass="17921">MLKMLYSEFQPKGWVLSAAISASPKNSTIQYLLHSGVQPNKLIIGVPLYSRTFTLKNIEQNAYWAPTIGPGKKGPVTKATGILAYYEVQIHFLRRQNYIDHTLFLLHLFVFLKVSYAKEYKLGGALIWEMSFDDFRGEYCNQGKFPLLRAINEYYG</sequence>
<gene>
    <name evidence="2" type="ORF">AAG570_009756</name>
</gene>
<dbReference type="SUPFAM" id="SSF51445">
    <property type="entry name" value="(Trans)glycosidases"/>
    <property type="match status" value="1"/>
</dbReference>
<dbReference type="InterPro" id="IPR017853">
    <property type="entry name" value="GH"/>
</dbReference>
<dbReference type="InterPro" id="IPR050314">
    <property type="entry name" value="Glycosyl_Hydrlase_18"/>
</dbReference>
<evidence type="ECO:0000259" key="1">
    <source>
        <dbReference type="PROSITE" id="PS51910"/>
    </source>
</evidence>
<name>A0ABD0YQ12_9HEMI</name>
<reference evidence="2 3" key="1">
    <citation type="submission" date="2024-07" db="EMBL/GenBank/DDBJ databases">
        <title>Chromosome-level genome assembly of the water stick insect Ranatra chinensis (Heteroptera: Nepidae).</title>
        <authorList>
            <person name="Liu X."/>
        </authorList>
    </citation>
    <scope>NUCLEOTIDE SEQUENCE [LARGE SCALE GENOMIC DNA]</scope>
    <source>
        <strain evidence="2">Cailab_2021Rc</strain>
        <tissue evidence="2">Muscle</tissue>
    </source>
</reference>
<evidence type="ECO:0000313" key="3">
    <source>
        <dbReference type="Proteomes" id="UP001558652"/>
    </source>
</evidence>
<accession>A0ABD0YQ12</accession>
<dbReference type="PROSITE" id="PS51910">
    <property type="entry name" value="GH18_2"/>
    <property type="match status" value="1"/>
</dbReference>
<dbReference type="Gene3D" id="3.10.50.10">
    <property type="match status" value="1"/>
</dbReference>
<dbReference type="SUPFAM" id="SSF54556">
    <property type="entry name" value="Chitinase insertion domain"/>
    <property type="match status" value="1"/>
</dbReference>
<protein>
    <recommendedName>
        <fullName evidence="1">GH18 domain-containing protein</fullName>
    </recommendedName>
</protein>
<keyword evidence="3" id="KW-1185">Reference proteome</keyword>
<dbReference type="PANTHER" id="PTHR11177">
    <property type="entry name" value="CHITINASE"/>
    <property type="match status" value="1"/>
</dbReference>
<feature type="domain" description="GH18" evidence="1">
    <location>
        <begin position="1"/>
        <end position="156"/>
    </location>
</feature>
<dbReference type="Proteomes" id="UP001558652">
    <property type="component" value="Unassembled WGS sequence"/>
</dbReference>
<evidence type="ECO:0000313" key="2">
    <source>
        <dbReference type="EMBL" id="KAL1138061.1"/>
    </source>
</evidence>
<dbReference type="PANTHER" id="PTHR11177:SF317">
    <property type="entry name" value="CHITINASE 12-RELATED"/>
    <property type="match status" value="1"/>
</dbReference>
<comment type="caution">
    <text evidence="2">The sequence shown here is derived from an EMBL/GenBank/DDBJ whole genome shotgun (WGS) entry which is preliminary data.</text>
</comment>
<organism evidence="2 3">
    <name type="scientific">Ranatra chinensis</name>
    <dbReference type="NCBI Taxonomy" id="642074"/>
    <lineage>
        <taxon>Eukaryota</taxon>
        <taxon>Metazoa</taxon>
        <taxon>Ecdysozoa</taxon>
        <taxon>Arthropoda</taxon>
        <taxon>Hexapoda</taxon>
        <taxon>Insecta</taxon>
        <taxon>Pterygota</taxon>
        <taxon>Neoptera</taxon>
        <taxon>Paraneoptera</taxon>
        <taxon>Hemiptera</taxon>
        <taxon>Heteroptera</taxon>
        <taxon>Panheteroptera</taxon>
        <taxon>Nepomorpha</taxon>
        <taxon>Nepidae</taxon>
        <taxon>Ranatrinae</taxon>
        <taxon>Ranatra</taxon>
    </lineage>
</organism>
<dbReference type="InterPro" id="IPR001223">
    <property type="entry name" value="Glyco_hydro18_cat"/>
</dbReference>
<dbReference type="Gene3D" id="3.20.20.80">
    <property type="entry name" value="Glycosidases"/>
    <property type="match status" value="1"/>
</dbReference>
<dbReference type="AlphaFoldDB" id="A0ABD0YQ12"/>
<proteinExistence type="predicted"/>